<keyword evidence="2" id="KW-1185">Reference proteome</keyword>
<name>A0ACC0CQW1_9PEZI</name>
<organism evidence="1 2">
    <name type="scientific">Hypoxylon rubiginosum</name>
    <dbReference type="NCBI Taxonomy" id="110542"/>
    <lineage>
        <taxon>Eukaryota</taxon>
        <taxon>Fungi</taxon>
        <taxon>Dikarya</taxon>
        <taxon>Ascomycota</taxon>
        <taxon>Pezizomycotina</taxon>
        <taxon>Sordariomycetes</taxon>
        <taxon>Xylariomycetidae</taxon>
        <taxon>Xylariales</taxon>
        <taxon>Hypoxylaceae</taxon>
        <taxon>Hypoxylon</taxon>
    </lineage>
</organism>
<dbReference type="EMBL" id="MU394365">
    <property type="protein sequence ID" value="KAI6082703.1"/>
    <property type="molecule type" value="Genomic_DNA"/>
</dbReference>
<comment type="caution">
    <text evidence="1">The sequence shown here is derived from an EMBL/GenBank/DDBJ whole genome shotgun (WGS) entry which is preliminary data.</text>
</comment>
<evidence type="ECO:0000313" key="2">
    <source>
        <dbReference type="Proteomes" id="UP001497680"/>
    </source>
</evidence>
<proteinExistence type="predicted"/>
<protein>
    <submittedName>
        <fullName evidence="1">FAD-binding domain-containing protein</fullName>
    </submittedName>
</protein>
<dbReference type="Proteomes" id="UP001497680">
    <property type="component" value="Unassembled WGS sequence"/>
</dbReference>
<sequence>MARKYNDAATLLYNTISTGLADVASLFGTTSASQATTTCEKLRHQLGPSLIIIVAAEVAEIVVVLVDDDVLFAIRSGGHSPMPFDASIDFGVCISLENLYKVSYDADTELASLGSGARWGAVYTELDKYNVTVVGGRIMDVGVGGLTLESGLSYLIDLYGLVCDNVVNYEISNLVSTDNTGGSNNFGFVTRFDTKTYSLVECWGGIQVFTPDQTPALLKAFHAYQTAPNKDPCANMIINLVPINGTTMLTFVYLKPVERPAAFAPFYALTPVFEQTGFLTLHQLMALFPLAPLPRLTCADSVRAGRASNGGVENALGLQAVDQTWWSVSVSWGDAADDAAASMADKIGAAAAAAGAKLDYIFMNDAYSNQSVIASYGEINVRRLRDVQKVYDSDLVF</sequence>
<reference evidence="1 2" key="1">
    <citation type="journal article" date="2022" name="New Phytol.">
        <title>Ecological generalism drives hyperdiversity of secondary metabolite gene clusters in xylarialean endophytes.</title>
        <authorList>
            <person name="Franco M.E.E."/>
            <person name="Wisecaver J.H."/>
            <person name="Arnold A.E."/>
            <person name="Ju Y.M."/>
            <person name="Slot J.C."/>
            <person name="Ahrendt S."/>
            <person name="Moore L.P."/>
            <person name="Eastman K.E."/>
            <person name="Scott K."/>
            <person name="Konkel Z."/>
            <person name="Mondo S.J."/>
            <person name="Kuo A."/>
            <person name="Hayes R.D."/>
            <person name="Haridas S."/>
            <person name="Andreopoulos B."/>
            <person name="Riley R."/>
            <person name="LaButti K."/>
            <person name="Pangilinan J."/>
            <person name="Lipzen A."/>
            <person name="Amirebrahimi M."/>
            <person name="Yan J."/>
            <person name="Adam C."/>
            <person name="Keymanesh K."/>
            <person name="Ng V."/>
            <person name="Louie K."/>
            <person name="Northen T."/>
            <person name="Drula E."/>
            <person name="Henrissat B."/>
            <person name="Hsieh H.M."/>
            <person name="Youens-Clark K."/>
            <person name="Lutzoni F."/>
            <person name="Miadlikowska J."/>
            <person name="Eastwood D.C."/>
            <person name="Hamelin R.C."/>
            <person name="Grigoriev I.V."/>
            <person name="U'Ren J.M."/>
        </authorList>
    </citation>
    <scope>NUCLEOTIDE SEQUENCE [LARGE SCALE GENOMIC DNA]</scope>
    <source>
        <strain evidence="1 2">ER1909</strain>
    </source>
</reference>
<evidence type="ECO:0000313" key="1">
    <source>
        <dbReference type="EMBL" id="KAI6082703.1"/>
    </source>
</evidence>
<accession>A0ACC0CQW1</accession>
<gene>
    <name evidence="1" type="ORF">F4821DRAFT_272287</name>
</gene>